<keyword evidence="1" id="KW-0472">Membrane</keyword>
<evidence type="ECO:0000256" key="1">
    <source>
        <dbReference type="SAM" id="Phobius"/>
    </source>
</evidence>
<protein>
    <recommendedName>
        <fullName evidence="4">Mobilization protein</fullName>
    </recommendedName>
</protein>
<feature type="transmembrane region" description="Helical" evidence="1">
    <location>
        <begin position="9"/>
        <end position="25"/>
    </location>
</feature>
<proteinExistence type="predicted"/>
<comment type="caution">
    <text evidence="2">The sequence shown here is derived from an EMBL/GenBank/DDBJ whole genome shotgun (WGS) entry which is preliminary data.</text>
</comment>
<keyword evidence="3" id="KW-1185">Reference proteome</keyword>
<feature type="transmembrane region" description="Helical" evidence="1">
    <location>
        <begin position="31"/>
        <end position="52"/>
    </location>
</feature>
<accession>A0ABT4BQI0</accession>
<dbReference type="RefSeq" id="WP_145468729.1">
    <property type="nucleotide sequence ID" value="NZ_JANSKK010000011.1"/>
</dbReference>
<organism evidence="2 3">
    <name type="scientific">Staphylococcus pettenkoferi</name>
    <dbReference type="NCBI Taxonomy" id="170573"/>
    <lineage>
        <taxon>Bacteria</taxon>
        <taxon>Bacillati</taxon>
        <taxon>Bacillota</taxon>
        <taxon>Bacilli</taxon>
        <taxon>Bacillales</taxon>
        <taxon>Staphylococcaceae</taxon>
        <taxon>Staphylococcus</taxon>
    </lineage>
</organism>
<gene>
    <name evidence="2" type="ORF">NW133_10915</name>
</gene>
<keyword evidence="1" id="KW-1133">Transmembrane helix</keyword>
<dbReference type="Proteomes" id="UP001072952">
    <property type="component" value="Unassembled WGS sequence"/>
</dbReference>
<evidence type="ECO:0000313" key="3">
    <source>
        <dbReference type="Proteomes" id="UP001072952"/>
    </source>
</evidence>
<evidence type="ECO:0008006" key="4">
    <source>
        <dbReference type="Google" id="ProtNLM"/>
    </source>
</evidence>
<name>A0ABT4BQI0_9STAP</name>
<evidence type="ECO:0000313" key="2">
    <source>
        <dbReference type="EMBL" id="MCY1584007.1"/>
    </source>
</evidence>
<keyword evidence="1" id="KW-0812">Transmembrane</keyword>
<reference evidence="2" key="2">
    <citation type="submission" date="2022-08" db="EMBL/GenBank/DDBJ databases">
        <authorList>
            <person name="Magnan C."/>
        </authorList>
    </citation>
    <scope>NUCLEOTIDE SEQUENCE</scope>
    <source>
        <strain evidence="2">NSP012P</strain>
    </source>
</reference>
<reference evidence="2" key="1">
    <citation type="journal article" date="2022" name="Int. J. Mol. Sci.">
        <title>Phenotypic and Genotypic Virulence Characterisation of Staphylococcus pettenkoferi Strains Isolated from Human Bloodstream and Diabetic Foot Infections.</title>
        <authorList>
            <person name="Magnan C."/>
            <person name="Ahmad-Mansour N."/>
            <person name="Pouget C."/>
            <person name="Morsli M."/>
            <person name="Huc-Brandt S."/>
            <person name="Pantel A."/>
            <person name="Dunyach-Remy C."/>
            <person name="Sotto A."/>
            <person name="Molle V."/>
            <person name="Lavigne J.-P."/>
        </authorList>
    </citation>
    <scope>NUCLEOTIDE SEQUENCE</scope>
    <source>
        <strain evidence="2">NSP012P</strain>
    </source>
</reference>
<sequence>MSKSGKKEVVYIVLLLLTLCIIVFCDGMTRNIAIGLLVTLFLVDTVILNYIFREKDDKKKRG</sequence>
<dbReference type="EMBL" id="JANSLD010000038">
    <property type="protein sequence ID" value="MCY1584007.1"/>
    <property type="molecule type" value="Genomic_DNA"/>
</dbReference>